<dbReference type="AlphaFoldDB" id="A0AAC9QQZ4"/>
<sequence length="809" mass="87781">MKKHSAAGRQPVTRLTPDPALGLTSEQAHHRMRAGWHNLTKEQLSKTEGQIIRDNIFTFFNFLFFGLAFCLFMVRAYTDMLFLGIVIVNVLIGIIQELKVKRTLDKISLLSGQNAHVVRDGTVQTLPTDELVLDDIVRFTPGSSICADAILCEGTVEVNEALLTGEADIITKRPGDHLLSGSFIVSGSCSARLDKVGNDSYAASITHEAKRRKKHRSEMMRDLDRLLKFIGIGIIPLGLIMFFKQSALLNTGVPYAVSSTVAAMVGMIPEGLYLLVNIALAVSVINLARRRTLVHELSCIENLARVDTLCLDKTGTLTEGVMEVTGTIPLSGLTNEALEGQMAAFLRASASENATARALKSHFQQSAPSLSVKEEIAFSSERKWNALILRDGSACFLGAPERLLGKDYARYTPQLKPILASGKRVLLLAQGTAEDAESPENGCLTPLGFILLSDKLRDDVQETLAYFKEQGVTIKVISGDNAEAVSEIARRAGVNGASAFIDASTLNEDTDMAAAAENHSVFGRVTPEQKRLLIRGLKENGHTVAMIGDGVNDVLALKDADCSIAMAAGSDAAQHVSQIVLLDSDFSVMPQIVREGRRVINNIERSAALFLVKNIFSFILSLILLFAAIPYPFLPIHITLISGLMIGIPSFALTFEPNYRQVRGHFLRNVLSSALPGGLVNAFNLLAVLITGTLLGISMDQISTICTLLVGVTGLLVLFRLCQPLNLPKAGLIAAMGITFFGAAFLFGSLFSLSPLTLESWVVFGAFTVLSPLLMTALTALLRRLKLWQTKDKTLKTPKPLSLHETDRL</sequence>
<feature type="transmembrane region" description="Helical" evidence="7">
    <location>
        <begin position="674"/>
        <end position="695"/>
    </location>
</feature>
<evidence type="ECO:0000313" key="10">
    <source>
        <dbReference type="Proteomes" id="UP000192391"/>
    </source>
</evidence>
<feature type="transmembrane region" description="Helical" evidence="7">
    <location>
        <begin position="607"/>
        <end position="628"/>
    </location>
</feature>
<keyword evidence="4 7" id="KW-1133">Transmembrane helix</keyword>
<accession>A0AAC9QQZ4</accession>
<dbReference type="KEGG" id="elim:B2M23_01370"/>
<dbReference type="Pfam" id="PF00122">
    <property type="entry name" value="E1-E2_ATPase"/>
    <property type="match status" value="1"/>
</dbReference>
<dbReference type="InterPro" id="IPR036412">
    <property type="entry name" value="HAD-like_sf"/>
</dbReference>
<dbReference type="InterPro" id="IPR059000">
    <property type="entry name" value="ATPase_P-type_domA"/>
</dbReference>
<evidence type="ECO:0000256" key="7">
    <source>
        <dbReference type="SAM" id="Phobius"/>
    </source>
</evidence>
<proteinExistence type="predicted"/>
<dbReference type="InterPro" id="IPR023299">
    <property type="entry name" value="ATPase_P-typ_cyto_dom_N"/>
</dbReference>
<dbReference type="Gene3D" id="3.40.50.1000">
    <property type="entry name" value="HAD superfamily/HAD-like"/>
    <property type="match status" value="1"/>
</dbReference>
<dbReference type="InterPro" id="IPR018303">
    <property type="entry name" value="ATPase_P-typ_P_site"/>
</dbReference>
<dbReference type="NCBIfam" id="TIGR01494">
    <property type="entry name" value="ATPase_P-type"/>
    <property type="match status" value="2"/>
</dbReference>
<name>A0AAC9QQZ4_EUBLI</name>
<dbReference type="RefSeq" id="WP_038350981.1">
    <property type="nucleotide sequence ID" value="NZ_CP019962.1"/>
</dbReference>
<dbReference type="Gene3D" id="2.70.150.10">
    <property type="entry name" value="Calcium-transporting ATPase, cytoplasmic transduction domain A"/>
    <property type="match status" value="1"/>
</dbReference>
<dbReference type="PROSITE" id="PS00154">
    <property type="entry name" value="ATPASE_E1_E2"/>
    <property type="match status" value="1"/>
</dbReference>
<dbReference type="SUPFAM" id="SSF56784">
    <property type="entry name" value="HAD-like"/>
    <property type="match status" value="1"/>
</dbReference>
<evidence type="ECO:0000256" key="1">
    <source>
        <dbReference type="ARBA" id="ARBA00004141"/>
    </source>
</evidence>
<dbReference type="InterPro" id="IPR044492">
    <property type="entry name" value="P_typ_ATPase_HD_dom"/>
</dbReference>
<feature type="domain" description="P-type ATPase A" evidence="8">
    <location>
        <begin position="113"/>
        <end position="208"/>
    </location>
</feature>
<comment type="subcellular location">
    <subcellularLocation>
        <location evidence="1">Membrane</location>
        <topology evidence="1">Multi-pass membrane protein</topology>
    </subcellularLocation>
</comment>
<protein>
    <submittedName>
        <fullName evidence="9">Hydrolase</fullName>
    </submittedName>
</protein>
<dbReference type="InterPro" id="IPR001757">
    <property type="entry name" value="P_typ_ATPase"/>
</dbReference>
<dbReference type="PROSITE" id="PS01229">
    <property type="entry name" value="COF_2"/>
    <property type="match status" value="1"/>
</dbReference>
<keyword evidence="2 7" id="KW-0812">Transmembrane</keyword>
<evidence type="ECO:0000256" key="3">
    <source>
        <dbReference type="ARBA" id="ARBA00022967"/>
    </source>
</evidence>
<reference evidence="10" key="1">
    <citation type="journal article" date="2017" name="Sci. Rep.">
        <title>Determination of the Genome and Primary Transcriptome of Syngas Fermenting Eubacterium limosum ATCC 8486.</title>
        <authorList>
            <person name="Song Y."/>
            <person name="Shin J."/>
            <person name="Jeong Y."/>
            <person name="Jin S."/>
            <person name="Lee J.K."/>
            <person name="Kim D.R."/>
            <person name="Kim S.C."/>
            <person name="Cho S."/>
            <person name="Cho B.K."/>
        </authorList>
    </citation>
    <scope>NUCLEOTIDE SEQUENCE [LARGE SCALE GENOMIC DNA]</scope>
    <source>
        <strain evidence="10">ATCC 8486</strain>
    </source>
</reference>
<dbReference type="PRINTS" id="PR00119">
    <property type="entry name" value="CATATPASE"/>
</dbReference>
<feature type="transmembrane region" description="Helical" evidence="7">
    <location>
        <begin position="263"/>
        <end position="288"/>
    </location>
</feature>
<dbReference type="SFLD" id="SFLDG00002">
    <property type="entry name" value="C1.7:_P-type_atpase_like"/>
    <property type="match status" value="1"/>
</dbReference>
<organism evidence="9 10">
    <name type="scientific">Eubacterium limosum</name>
    <dbReference type="NCBI Taxonomy" id="1736"/>
    <lineage>
        <taxon>Bacteria</taxon>
        <taxon>Bacillati</taxon>
        <taxon>Bacillota</taxon>
        <taxon>Clostridia</taxon>
        <taxon>Eubacteriales</taxon>
        <taxon>Eubacteriaceae</taxon>
        <taxon>Eubacterium</taxon>
    </lineage>
</organism>
<dbReference type="InterPro" id="IPR023214">
    <property type="entry name" value="HAD_sf"/>
</dbReference>
<dbReference type="EMBL" id="CP019962">
    <property type="protein sequence ID" value="ARD64279.1"/>
    <property type="molecule type" value="Genomic_DNA"/>
</dbReference>
<dbReference type="InterPro" id="IPR023298">
    <property type="entry name" value="ATPase_P-typ_TM_dom_sf"/>
</dbReference>
<feature type="transmembrane region" description="Helical" evidence="7">
    <location>
        <begin position="731"/>
        <end position="754"/>
    </location>
</feature>
<dbReference type="GO" id="GO:0005524">
    <property type="term" value="F:ATP binding"/>
    <property type="evidence" value="ECO:0007669"/>
    <property type="project" value="InterPro"/>
</dbReference>
<feature type="region of interest" description="Disordered" evidence="6">
    <location>
        <begin position="1"/>
        <end position="20"/>
    </location>
</feature>
<keyword evidence="3" id="KW-1278">Translocase</keyword>
<dbReference type="SUPFAM" id="SSF81653">
    <property type="entry name" value="Calcium ATPase, transduction domain A"/>
    <property type="match status" value="1"/>
</dbReference>
<evidence type="ECO:0000256" key="5">
    <source>
        <dbReference type="ARBA" id="ARBA00023136"/>
    </source>
</evidence>
<evidence type="ECO:0000256" key="4">
    <source>
        <dbReference type="ARBA" id="ARBA00022989"/>
    </source>
</evidence>
<dbReference type="GO" id="GO:0016020">
    <property type="term" value="C:membrane"/>
    <property type="evidence" value="ECO:0007669"/>
    <property type="project" value="UniProtKB-SubCell"/>
</dbReference>
<feature type="transmembrane region" description="Helical" evidence="7">
    <location>
        <begin position="701"/>
        <end position="719"/>
    </location>
</feature>
<feature type="transmembrane region" description="Helical" evidence="7">
    <location>
        <begin position="760"/>
        <end position="782"/>
    </location>
</feature>
<evidence type="ECO:0000313" key="9">
    <source>
        <dbReference type="EMBL" id="ARD64279.1"/>
    </source>
</evidence>
<keyword evidence="9" id="KW-0378">Hydrolase</keyword>
<dbReference type="Gene3D" id="1.20.1110.10">
    <property type="entry name" value="Calcium-transporting ATPase, transmembrane domain"/>
    <property type="match status" value="1"/>
</dbReference>
<dbReference type="Gene3D" id="3.40.1110.10">
    <property type="entry name" value="Calcium-transporting ATPase, cytoplasmic domain N"/>
    <property type="match status" value="1"/>
</dbReference>
<dbReference type="SFLD" id="SFLDS00003">
    <property type="entry name" value="Haloacid_Dehalogenase"/>
    <property type="match status" value="1"/>
</dbReference>
<dbReference type="Proteomes" id="UP000192391">
    <property type="component" value="Chromosome"/>
</dbReference>
<evidence type="ECO:0000256" key="2">
    <source>
        <dbReference type="ARBA" id="ARBA00022692"/>
    </source>
</evidence>
<feature type="transmembrane region" description="Helical" evidence="7">
    <location>
        <begin position="80"/>
        <end position="98"/>
    </location>
</feature>
<dbReference type="GO" id="GO:0016887">
    <property type="term" value="F:ATP hydrolysis activity"/>
    <property type="evidence" value="ECO:0007669"/>
    <property type="project" value="InterPro"/>
</dbReference>
<dbReference type="PANTHER" id="PTHR42861">
    <property type="entry name" value="CALCIUM-TRANSPORTING ATPASE"/>
    <property type="match status" value="1"/>
</dbReference>
<dbReference type="Pfam" id="PF00702">
    <property type="entry name" value="Hydrolase"/>
    <property type="match status" value="1"/>
</dbReference>
<dbReference type="SFLD" id="SFLDF00027">
    <property type="entry name" value="p-type_atpase"/>
    <property type="match status" value="1"/>
</dbReference>
<keyword evidence="5 7" id="KW-0472">Membrane</keyword>
<feature type="transmembrane region" description="Helical" evidence="7">
    <location>
        <begin position="226"/>
        <end position="243"/>
    </location>
</feature>
<feature type="transmembrane region" description="Helical" evidence="7">
    <location>
        <begin position="56"/>
        <end position="74"/>
    </location>
</feature>
<gene>
    <name evidence="9" type="ORF">B2M23_01370</name>
</gene>
<dbReference type="InterPro" id="IPR008250">
    <property type="entry name" value="ATPase_P-typ_transduc_dom_A_sf"/>
</dbReference>
<evidence type="ECO:0000259" key="8">
    <source>
        <dbReference type="Pfam" id="PF00122"/>
    </source>
</evidence>
<feature type="transmembrane region" description="Helical" evidence="7">
    <location>
        <begin position="634"/>
        <end position="653"/>
    </location>
</feature>
<evidence type="ECO:0000256" key="6">
    <source>
        <dbReference type="SAM" id="MobiDB-lite"/>
    </source>
</evidence>
<dbReference type="SUPFAM" id="SSF81665">
    <property type="entry name" value="Calcium ATPase, transmembrane domain M"/>
    <property type="match status" value="1"/>
</dbReference>